<comment type="similarity">
    <text evidence="5">Belongs to the UbiX/PAD1 family.</text>
</comment>
<evidence type="ECO:0000256" key="5">
    <source>
        <dbReference type="HAMAP-Rule" id="MF_01984"/>
    </source>
</evidence>
<comment type="caution">
    <text evidence="5">Lacks conserved residue(s) required for the propagation of feature annotation.</text>
</comment>
<feature type="binding site" evidence="5">
    <location>
        <position position="30"/>
    </location>
    <ligand>
        <name>FMN</name>
        <dbReference type="ChEBI" id="CHEBI:58210"/>
    </ligand>
</feature>
<organism evidence="7 8">
    <name type="scientific">Hydrogenophilus thermoluteolus</name>
    <name type="common">Pseudomonas hydrogenothermophila</name>
    <dbReference type="NCBI Taxonomy" id="297"/>
    <lineage>
        <taxon>Bacteria</taxon>
        <taxon>Pseudomonadati</taxon>
        <taxon>Pseudomonadota</taxon>
        <taxon>Hydrogenophilia</taxon>
        <taxon>Hydrogenophilales</taxon>
        <taxon>Hydrogenophilaceae</taxon>
        <taxon>Hydrogenophilus</taxon>
    </lineage>
</organism>
<feature type="binding site" evidence="5">
    <location>
        <position position="146"/>
    </location>
    <ligand>
        <name>dimethylallyl phosphate</name>
        <dbReference type="ChEBI" id="CHEBI:88052"/>
    </ligand>
</feature>
<evidence type="ECO:0000256" key="4">
    <source>
        <dbReference type="ARBA" id="ARBA00022679"/>
    </source>
</evidence>
<protein>
    <recommendedName>
        <fullName evidence="5">Flavin prenyltransferase UbiX</fullName>
        <ecNumber evidence="5">2.5.1.129</ecNumber>
    </recommendedName>
</protein>
<dbReference type="EMBL" id="AP018558">
    <property type="protein sequence ID" value="BBD76383.1"/>
    <property type="molecule type" value="Genomic_DNA"/>
</dbReference>
<dbReference type="NCBIfam" id="TIGR00421">
    <property type="entry name" value="ubiX_pad"/>
    <property type="match status" value="1"/>
</dbReference>
<feature type="binding site" evidence="5">
    <location>
        <begin position="81"/>
        <end position="84"/>
    </location>
    <ligand>
        <name>FMN</name>
        <dbReference type="ChEBI" id="CHEBI:58210"/>
    </ligand>
</feature>
<dbReference type="InterPro" id="IPR004507">
    <property type="entry name" value="UbiX-like"/>
</dbReference>
<sequence length="185" mass="19910">MTGASGAILAERFLLRAREVAEIELHLILSPAALLTAQLELGKKRRDWTTLADTIYRHDDLAAPLASGSFPTAGMVIIPCSMKTLAAVAHGFSDNLITRAAEVTLKERRRLVLAVRETPLSLVHLRNMMLATEAGAVVMPPVPAFYAGVTTIEAAADQFACRVLDLLGWSHPNAVRWSGGDELGV</sequence>
<keyword evidence="7" id="KW-0456">Lyase</keyword>
<dbReference type="InterPro" id="IPR036551">
    <property type="entry name" value="Flavin_trans-like"/>
</dbReference>
<keyword evidence="3 5" id="KW-0288">FMN</keyword>
<feature type="binding site" evidence="5">
    <location>
        <begin position="3"/>
        <end position="5"/>
    </location>
    <ligand>
        <name>FMN</name>
        <dbReference type="ChEBI" id="CHEBI:58210"/>
    </ligand>
</feature>
<dbReference type="InterPro" id="IPR003382">
    <property type="entry name" value="Flavoprotein"/>
</dbReference>
<dbReference type="Gene3D" id="3.40.50.1950">
    <property type="entry name" value="Flavin prenyltransferase-like"/>
    <property type="match status" value="1"/>
</dbReference>
<dbReference type="NCBIfam" id="NF004685">
    <property type="entry name" value="PRK06029.1"/>
    <property type="match status" value="1"/>
</dbReference>
<keyword evidence="1 5" id="KW-0637">Prenyltransferase</keyword>
<feature type="binding site" evidence="5">
    <location>
        <position position="162"/>
    </location>
    <ligand>
        <name>dimethylallyl phosphate</name>
        <dbReference type="ChEBI" id="CHEBI:88052"/>
    </ligand>
</feature>
<proteinExistence type="inferred from homology"/>
<gene>
    <name evidence="5" type="primary">ubiX</name>
    <name evidence="7" type="ORF">HPTL_0113</name>
</gene>
<dbReference type="HAMAP" id="MF_01984">
    <property type="entry name" value="ubiX_pad"/>
    <property type="match status" value="1"/>
</dbReference>
<dbReference type="EC" id="2.5.1.129" evidence="5"/>
<dbReference type="PANTHER" id="PTHR43374">
    <property type="entry name" value="FLAVIN PRENYLTRANSFERASE"/>
    <property type="match status" value="1"/>
</dbReference>
<dbReference type="GO" id="GO:0106141">
    <property type="term" value="F:flavin prenyltransferase activity"/>
    <property type="evidence" value="ECO:0007669"/>
    <property type="project" value="UniProtKB-EC"/>
</dbReference>
<dbReference type="GO" id="GO:0016831">
    <property type="term" value="F:carboxy-lyase activity"/>
    <property type="evidence" value="ECO:0007669"/>
    <property type="project" value="TreeGrafter"/>
</dbReference>
<evidence type="ECO:0000256" key="1">
    <source>
        <dbReference type="ARBA" id="ARBA00022602"/>
    </source>
</evidence>
<evidence type="ECO:0000313" key="8">
    <source>
        <dbReference type="Proteomes" id="UP000262004"/>
    </source>
</evidence>
<evidence type="ECO:0000256" key="2">
    <source>
        <dbReference type="ARBA" id="ARBA00022630"/>
    </source>
</evidence>
<dbReference type="KEGG" id="htl:HPTL_0113"/>
<keyword evidence="8" id="KW-1185">Reference proteome</keyword>
<evidence type="ECO:0000256" key="3">
    <source>
        <dbReference type="ARBA" id="ARBA00022643"/>
    </source>
</evidence>
<keyword evidence="2 5" id="KW-0285">Flavoprotein</keyword>
<dbReference type="Pfam" id="PF02441">
    <property type="entry name" value="Flavoprotein"/>
    <property type="match status" value="1"/>
</dbReference>
<dbReference type="PANTHER" id="PTHR43374:SF1">
    <property type="entry name" value="FLAVIN PRENYLTRANSFERASE PAD1, MITOCHONDRIAL"/>
    <property type="match status" value="1"/>
</dbReference>
<feature type="domain" description="Flavoprotein" evidence="6">
    <location>
        <begin position="1"/>
        <end position="164"/>
    </location>
</feature>
<accession>A0A2Z6DVD6</accession>
<dbReference type="Proteomes" id="UP000262004">
    <property type="component" value="Chromosome"/>
</dbReference>
<comment type="catalytic activity">
    <reaction evidence="5">
        <text>dimethylallyl phosphate + FMNH2 = prenylated FMNH2 + phosphate</text>
        <dbReference type="Rhea" id="RHEA:37743"/>
        <dbReference type="ChEBI" id="CHEBI:43474"/>
        <dbReference type="ChEBI" id="CHEBI:57618"/>
        <dbReference type="ChEBI" id="CHEBI:87467"/>
        <dbReference type="ChEBI" id="CHEBI:88052"/>
        <dbReference type="EC" id="2.5.1.129"/>
    </reaction>
</comment>
<comment type="function">
    <text evidence="5">Flavin prenyltransferase that catalyzes the synthesis of the prenylated FMN cofactor (prenyl-FMN) for 4-hydroxy-3-polyprenylbenzoic acid decarboxylase UbiD. The prenyltransferase is metal-independent and links a dimethylallyl moiety from dimethylallyl monophosphate (DMAP) to the flavin N5 and C6 atoms of FMN.</text>
</comment>
<dbReference type="AlphaFoldDB" id="A0A2Z6DVD6"/>
<evidence type="ECO:0000259" key="6">
    <source>
        <dbReference type="Pfam" id="PF02441"/>
    </source>
</evidence>
<feature type="binding site" evidence="5">
    <location>
        <position position="116"/>
    </location>
    <ligand>
        <name>FMN</name>
        <dbReference type="ChEBI" id="CHEBI:58210"/>
    </ligand>
</feature>
<evidence type="ECO:0000313" key="7">
    <source>
        <dbReference type="EMBL" id="BBD76383.1"/>
    </source>
</evidence>
<name>A0A2Z6DVD6_HYDTE</name>
<keyword evidence="4 5" id="KW-0808">Transferase</keyword>
<reference evidence="7 8" key="1">
    <citation type="submission" date="2018-04" db="EMBL/GenBank/DDBJ databases">
        <title>Complete genome sequence of Hydrogenophilus thermoluteolus TH-1.</title>
        <authorList>
            <person name="Arai H."/>
        </authorList>
    </citation>
    <scope>NUCLEOTIDE SEQUENCE [LARGE SCALE GENOMIC DNA]</scope>
    <source>
        <strain evidence="7 8">TH-1</strain>
    </source>
</reference>
<dbReference type="SUPFAM" id="SSF52507">
    <property type="entry name" value="Homo-oligomeric flavin-containing Cys decarboxylases, HFCD"/>
    <property type="match status" value="1"/>
</dbReference>